<accession>A0A3R9DBS7</accession>
<dbReference type="RefSeq" id="WP_125380777.1">
    <property type="nucleotide sequence ID" value="NZ_RKIO01000002.1"/>
</dbReference>
<dbReference type="Pfam" id="PF08242">
    <property type="entry name" value="Methyltransf_12"/>
    <property type="match status" value="1"/>
</dbReference>
<dbReference type="InterPro" id="IPR029063">
    <property type="entry name" value="SAM-dependent_MTases_sf"/>
</dbReference>
<feature type="domain" description="Methyltransferase type 12" evidence="2">
    <location>
        <begin position="57"/>
        <end position="155"/>
    </location>
</feature>
<name>A0A3R9DBS7_9BURK</name>
<evidence type="ECO:0000313" key="4">
    <source>
        <dbReference type="Proteomes" id="UP000272140"/>
    </source>
</evidence>
<sequence>MEKANQNYWLHQSGADYERQQTWRAEQGRAAYRAQEAWLTDHLRDRSEQLGRPVRVLDFGCGFGRMARVLSACPFVDYHGYDFSAAMIRQLLDEPPATLTDAGRRIRVAPSVTEAFEGTTFDVVFTVSVLIHNTREDAARLLAEMTRLLGVEGYLLLIENQLVPFDVRENNWHGGCWVHDYVGDLAADSNVLVFHDVIQDHGVYKIEPAGANGRLVSIMQSDGRVQPFDECVRMRMSLPRLKIALQGLAGELEQGDIAALEGRLHDFAETTENQRRLIDRQEHALKSQQIEIERLRKECADLREVQDLRKRLHRVMTEAHREIAPIHVVPVATSDAPQSNFTNAFPDVRIAEWQATRDTMYANADTRFDRVCHIFHNDWMGIRSAVGALPGYKLAIPSSTGIPVHEIEVIMQRLHDHAIERIVLHGISDSMYALTHALADNGFRDQYLVWHGTTAQWVWEDERRYAQMAIRMAREGRVKRFSAIRRGLGPIVGERNFAPQLVNMPPKVNSSLVRRRPPRSGRYSALAPSWNDLRKNLATNVLAAQTVTSVDSIYVVAKDFELPKWISTKVKKVGYRDHASMLELMATMDIVLNVTTIDCHPMVDLEAMSVGTPCVRGPLFLDGLENHPYVRLTAIDNPMSVEDVAHCIGQVLATNEDELIGMMDDYKRQLHELSTQRYAEFLAI</sequence>
<dbReference type="Proteomes" id="UP000272140">
    <property type="component" value="Unassembled WGS sequence"/>
</dbReference>
<dbReference type="Gene3D" id="3.40.50.150">
    <property type="entry name" value="Vaccinia Virus protein VP39"/>
    <property type="match status" value="1"/>
</dbReference>
<dbReference type="InterPro" id="IPR013217">
    <property type="entry name" value="Methyltransf_12"/>
</dbReference>
<dbReference type="SUPFAM" id="SSF53756">
    <property type="entry name" value="UDP-Glycosyltransferase/glycogen phosphorylase"/>
    <property type="match status" value="1"/>
</dbReference>
<dbReference type="CDD" id="cd02440">
    <property type="entry name" value="AdoMet_MTases"/>
    <property type="match status" value="1"/>
</dbReference>
<evidence type="ECO:0000313" key="3">
    <source>
        <dbReference type="EMBL" id="RSC13253.1"/>
    </source>
</evidence>
<keyword evidence="3" id="KW-0808">Transferase</keyword>
<dbReference type="GO" id="GO:0008168">
    <property type="term" value="F:methyltransferase activity"/>
    <property type="evidence" value="ECO:0007669"/>
    <property type="project" value="UniProtKB-KW"/>
</dbReference>
<keyword evidence="3" id="KW-0489">Methyltransferase</keyword>
<keyword evidence="1" id="KW-0175">Coiled coil</keyword>
<feature type="coiled-coil region" evidence="1">
    <location>
        <begin position="278"/>
        <end position="305"/>
    </location>
</feature>
<reference evidence="4" key="1">
    <citation type="submission" date="2018-11" db="EMBL/GenBank/DDBJ databases">
        <title>FDA dAtabase for Regulatory Grade micrObial Sequences (FDA-ARGOS): Supporting development and validation of Infectious Disease Dx tests.</title>
        <authorList>
            <person name="Goldberg B."/>
            <person name="Campos J."/>
            <person name="Tallon L."/>
            <person name="Sadzewicz L."/>
            <person name="Zhao X."/>
            <person name="Vavikolanu K."/>
            <person name="Mehta A."/>
            <person name="Aluvathingal J."/>
            <person name="Nadendla S."/>
            <person name="Geyer C."/>
            <person name="Nandy P."/>
            <person name="Yan Y."/>
            <person name="Sichtig H."/>
        </authorList>
    </citation>
    <scope>NUCLEOTIDE SEQUENCE [LARGE SCALE GENOMIC DNA]</scope>
    <source>
        <strain evidence="4">FDAARGOS_544</strain>
    </source>
</reference>
<dbReference type="GO" id="GO:0032259">
    <property type="term" value="P:methylation"/>
    <property type="evidence" value="ECO:0007669"/>
    <property type="project" value="UniProtKB-KW"/>
</dbReference>
<comment type="caution">
    <text evidence="3">The sequence shown here is derived from an EMBL/GenBank/DDBJ whole genome shotgun (WGS) entry which is preliminary data.</text>
</comment>
<proteinExistence type="predicted"/>
<gene>
    <name evidence="3" type="ORF">EGT41_07795</name>
</gene>
<protein>
    <submittedName>
        <fullName evidence="3">Methyltransferase domain-containing protein</fullName>
    </submittedName>
</protein>
<dbReference type="EMBL" id="RKIO01000002">
    <property type="protein sequence ID" value="RSC13253.1"/>
    <property type="molecule type" value="Genomic_DNA"/>
</dbReference>
<dbReference type="PANTHER" id="PTHR42912">
    <property type="entry name" value="METHYLTRANSFERASE"/>
    <property type="match status" value="1"/>
</dbReference>
<dbReference type="InterPro" id="IPR050508">
    <property type="entry name" value="Methyltransf_Superfamily"/>
</dbReference>
<dbReference type="SUPFAM" id="SSF53335">
    <property type="entry name" value="S-adenosyl-L-methionine-dependent methyltransferases"/>
    <property type="match status" value="1"/>
</dbReference>
<organism evidence="3 4">
    <name type="scientific">Burkholderia cenocepacia</name>
    <dbReference type="NCBI Taxonomy" id="95486"/>
    <lineage>
        <taxon>Bacteria</taxon>
        <taxon>Pseudomonadati</taxon>
        <taxon>Pseudomonadota</taxon>
        <taxon>Betaproteobacteria</taxon>
        <taxon>Burkholderiales</taxon>
        <taxon>Burkholderiaceae</taxon>
        <taxon>Burkholderia</taxon>
        <taxon>Burkholderia cepacia complex</taxon>
    </lineage>
</organism>
<dbReference type="AlphaFoldDB" id="A0A3R9DBS7"/>
<evidence type="ECO:0000256" key="1">
    <source>
        <dbReference type="SAM" id="Coils"/>
    </source>
</evidence>
<evidence type="ECO:0000259" key="2">
    <source>
        <dbReference type="Pfam" id="PF08242"/>
    </source>
</evidence>